<dbReference type="InterPro" id="IPR012677">
    <property type="entry name" value="Nucleotide-bd_a/b_plait_sf"/>
</dbReference>
<evidence type="ECO:0000313" key="3">
    <source>
        <dbReference type="Proteomes" id="UP000193560"/>
    </source>
</evidence>
<dbReference type="EMBL" id="MCGE01000012">
    <property type="protein sequence ID" value="ORZ15711.1"/>
    <property type="molecule type" value="Genomic_DNA"/>
</dbReference>
<dbReference type="AlphaFoldDB" id="A0A1X2IFZ4"/>
<gene>
    <name evidence="2" type="ORF">BCR42DRAFT_437969</name>
</gene>
<sequence>MHRPYDTLNTGPTLNQPQHQLHERTTWSCIISFHQHILGFPSNMRPLVLQHIAKYGQIIDNNSSQWNENRMILRYSTVDEARKAIAGNVLDLIQHCAEANKNINHGLSSSIPSTQDMSSFAQKAVNGILGKLRRIFL</sequence>
<evidence type="ECO:0000313" key="2">
    <source>
        <dbReference type="EMBL" id="ORZ15711.1"/>
    </source>
</evidence>
<comment type="caution">
    <text evidence="2">The sequence shown here is derived from an EMBL/GenBank/DDBJ whole genome shotgun (WGS) entry which is preliminary data.</text>
</comment>
<name>A0A1X2IFZ4_9FUNG</name>
<dbReference type="InterPro" id="IPR007846">
    <property type="entry name" value="RRM_NUP35_dom"/>
</dbReference>
<reference evidence="2 3" key="1">
    <citation type="submission" date="2016-07" db="EMBL/GenBank/DDBJ databases">
        <title>Pervasive Adenine N6-methylation of Active Genes in Fungi.</title>
        <authorList>
            <consortium name="DOE Joint Genome Institute"/>
            <person name="Mondo S.J."/>
            <person name="Dannebaum R.O."/>
            <person name="Kuo R.C."/>
            <person name="Labutti K."/>
            <person name="Haridas S."/>
            <person name="Kuo A."/>
            <person name="Salamov A."/>
            <person name="Ahrendt S.R."/>
            <person name="Lipzen A."/>
            <person name="Sullivan W."/>
            <person name="Andreopoulos W.B."/>
            <person name="Clum A."/>
            <person name="Lindquist E."/>
            <person name="Daum C."/>
            <person name="Ramamoorthy G.K."/>
            <person name="Gryganskyi A."/>
            <person name="Culley D."/>
            <person name="Magnuson J.K."/>
            <person name="James T.Y."/>
            <person name="O'Malley M.A."/>
            <person name="Stajich J.E."/>
            <person name="Spatafora J.W."/>
            <person name="Visel A."/>
            <person name="Grigoriev I.V."/>
        </authorList>
    </citation>
    <scope>NUCLEOTIDE SEQUENCE [LARGE SCALE GENOMIC DNA]</scope>
    <source>
        <strain evidence="2 3">NRRL 1336</strain>
    </source>
</reference>
<proteinExistence type="predicted"/>
<dbReference type="Proteomes" id="UP000193560">
    <property type="component" value="Unassembled WGS sequence"/>
</dbReference>
<dbReference type="Gene3D" id="3.30.70.330">
    <property type="match status" value="1"/>
</dbReference>
<feature type="domain" description="RRM Nup35-type" evidence="1">
    <location>
        <begin position="37"/>
        <end position="88"/>
    </location>
</feature>
<dbReference type="Pfam" id="PF05172">
    <property type="entry name" value="RRM_Nup35"/>
    <property type="match status" value="1"/>
</dbReference>
<keyword evidence="3" id="KW-1185">Reference proteome</keyword>
<protein>
    <recommendedName>
        <fullName evidence="1">RRM Nup35-type domain-containing protein</fullName>
    </recommendedName>
</protein>
<evidence type="ECO:0000259" key="1">
    <source>
        <dbReference type="Pfam" id="PF05172"/>
    </source>
</evidence>
<organism evidence="2 3">
    <name type="scientific">Absidia repens</name>
    <dbReference type="NCBI Taxonomy" id="90262"/>
    <lineage>
        <taxon>Eukaryota</taxon>
        <taxon>Fungi</taxon>
        <taxon>Fungi incertae sedis</taxon>
        <taxon>Mucoromycota</taxon>
        <taxon>Mucoromycotina</taxon>
        <taxon>Mucoromycetes</taxon>
        <taxon>Mucorales</taxon>
        <taxon>Cunninghamellaceae</taxon>
        <taxon>Absidia</taxon>
    </lineage>
</organism>
<accession>A0A1X2IFZ4</accession>